<feature type="transmembrane region" description="Helical" evidence="6">
    <location>
        <begin position="236"/>
        <end position="260"/>
    </location>
</feature>
<feature type="transmembrane region" description="Helical" evidence="6">
    <location>
        <begin position="195"/>
        <end position="216"/>
    </location>
</feature>
<evidence type="ECO:0000256" key="4">
    <source>
        <dbReference type="ARBA" id="ARBA00022989"/>
    </source>
</evidence>
<name>A0ABU6K7J4_9RHOO</name>
<keyword evidence="4 6" id="KW-1133">Transmembrane helix</keyword>
<keyword evidence="5 6" id="KW-0472">Membrane</keyword>
<proteinExistence type="predicted"/>
<feature type="transmembrane region" description="Helical" evidence="6">
    <location>
        <begin position="281"/>
        <end position="307"/>
    </location>
</feature>
<feature type="transmembrane region" description="Helical" evidence="6">
    <location>
        <begin position="374"/>
        <end position="396"/>
    </location>
</feature>
<keyword evidence="3 6" id="KW-0812">Transmembrane</keyword>
<comment type="subcellular location">
    <subcellularLocation>
        <location evidence="1">Cell membrane</location>
        <topology evidence="1">Multi-pass membrane protein</topology>
    </subcellularLocation>
</comment>
<evidence type="ECO:0000256" key="5">
    <source>
        <dbReference type="ARBA" id="ARBA00023136"/>
    </source>
</evidence>
<feature type="transmembrane region" description="Helical" evidence="6">
    <location>
        <begin position="78"/>
        <end position="101"/>
    </location>
</feature>
<keyword evidence="8" id="KW-1185">Reference proteome</keyword>
<feature type="transmembrane region" description="Helical" evidence="6">
    <location>
        <begin position="39"/>
        <end position="57"/>
    </location>
</feature>
<evidence type="ECO:0000256" key="3">
    <source>
        <dbReference type="ARBA" id="ARBA00022692"/>
    </source>
</evidence>
<feature type="transmembrane region" description="Helical" evidence="6">
    <location>
        <begin position="319"/>
        <end position="336"/>
    </location>
</feature>
<feature type="transmembrane region" description="Helical" evidence="6">
    <location>
        <begin position="432"/>
        <end position="452"/>
    </location>
</feature>
<evidence type="ECO:0000313" key="7">
    <source>
        <dbReference type="EMBL" id="MEC5387670.1"/>
    </source>
</evidence>
<feature type="transmembrane region" description="Helical" evidence="6">
    <location>
        <begin position="408"/>
        <end position="426"/>
    </location>
</feature>
<evidence type="ECO:0000256" key="1">
    <source>
        <dbReference type="ARBA" id="ARBA00004651"/>
    </source>
</evidence>
<dbReference type="Pfam" id="PF01943">
    <property type="entry name" value="Polysacc_synt"/>
    <property type="match status" value="1"/>
</dbReference>
<dbReference type="PANTHER" id="PTHR30250">
    <property type="entry name" value="PST FAMILY PREDICTED COLANIC ACID TRANSPORTER"/>
    <property type="match status" value="1"/>
</dbReference>
<evidence type="ECO:0000313" key="8">
    <source>
        <dbReference type="Proteomes" id="UP001331561"/>
    </source>
</evidence>
<feature type="transmembrane region" description="Helical" evidence="6">
    <location>
        <begin position="348"/>
        <end position="368"/>
    </location>
</feature>
<dbReference type="Proteomes" id="UP001331561">
    <property type="component" value="Unassembled WGS sequence"/>
</dbReference>
<feature type="transmembrane region" description="Helical" evidence="6">
    <location>
        <begin position="7"/>
        <end position="27"/>
    </location>
</feature>
<dbReference type="InterPro" id="IPR002797">
    <property type="entry name" value="Polysacc_synth"/>
</dbReference>
<feature type="transmembrane region" description="Helical" evidence="6">
    <location>
        <begin position="107"/>
        <end position="126"/>
    </location>
</feature>
<feature type="transmembrane region" description="Helical" evidence="6">
    <location>
        <begin position="138"/>
        <end position="159"/>
    </location>
</feature>
<dbReference type="PANTHER" id="PTHR30250:SF11">
    <property type="entry name" value="O-ANTIGEN TRANSPORTER-RELATED"/>
    <property type="match status" value="1"/>
</dbReference>
<gene>
    <name evidence="7" type="ORF">VVD49_18195</name>
</gene>
<protein>
    <submittedName>
        <fullName evidence="7">Lipopolysaccharide biosynthesis protein</fullName>
    </submittedName>
</protein>
<organism evidence="7 8">
    <name type="scientific">Uliginosibacterium silvisoli</name>
    <dbReference type="NCBI Taxonomy" id="3114758"/>
    <lineage>
        <taxon>Bacteria</taxon>
        <taxon>Pseudomonadati</taxon>
        <taxon>Pseudomonadota</taxon>
        <taxon>Betaproteobacteria</taxon>
        <taxon>Rhodocyclales</taxon>
        <taxon>Zoogloeaceae</taxon>
        <taxon>Uliginosibacterium</taxon>
    </lineage>
</organism>
<comment type="caution">
    <text evidence="7">The sequence shown here is derived from an EMBL/GenBank/DDBJ whole genome shotgun (WGS) entry which is preliminary data.</text>
</comment>
<dbReference type="InterPro" id="IPR050833">
    <property type="entry name" value="Poly_Biosynth_Transport"/>
</dbReference>
<reference evidence="7 8" key="1">
    <citation type="submission" date="2024-01" db="EMBL/GenBank/DDBJ databases">
        <title>Uliginosibacterium soil sp. nov.</title>
        <authorList>
            <person name="Lv Y."/>
        </authorList>
    </citation>
    <scope>NUCLEOTIDE SEQUENCE [LARGE SCALE GENOMIC DNA]</scope>
    <source>
        <strain evidence="7 8">H3</strain>
    </source>
</reference>
<keyword evidence="2" id="KW-1003">Cell membrane</keyword>
<evidence type="ECO:0000256" key="6">
    <source>
        <dbReference type="SAM" id="Phobius"/>
    </source>
</evidence>
<dbReference type="RefSeq" id="WP_327600644.1">
    <property type="nucleotide sequence ID" value="NZ_JAYXHS010000004.1"/>
</dbReference>
<accession>A0ABU6K7J4</accession>
<feature type="transmembrane region" description="Helical" evidence="6">
    <location>
        <begin position="165"/>
        <end position="183"/>
    </location>
</feature>
<evidence type="ECO:0000256" key="2">
    <source>
        <dbReference type="ARBA" id="ARBA00022475"/>
    </source>
</evidence>
<sequence length="469" mass="49472">MSLRASLAYITVRAVSGVLSVCSLSLFVRGLGAEEYANFALGLAAAALVSTVLMIPLNTTLARLYGDSTLRARVQASLLAAVLGFGGGLLVAALVAEWLGASWLAPWVLPAAALFAATQGVLDFSVQRANSALETRRYGYLLLVKAVAVIGLGVATIHLFNGAPALLLAMSMACMISVAGSMRGRFSLRGCDASLAPRIAGFAAPLMVTCFLSYLLNWGDRYLLMHFVPMAELGRYSALADLTQQTLVLVCSGLGAAWYPRIVQAWGAGQREEAQRLFSRYAVIAVSLVMPAAIGFSFLLSPAAALLFGQGFADLPPNLPTLLVLAAVVGGCKSFYFDVPLLLAERTWQLAGGIALSAAMSLVLMSWALPRHGISGAAMGLLCGQTLGLLYSFLMGRAVLHHRLGSRQLFTVLVASAVMGCGLWAWQPGGFAGLLLRFLTAVLIYALVLLVLDFDGARARIAGALRRTP</sequence>
<dbReference type="EMBL" id="JAYXHS010000004">
    <property type="protein sequence ID" value="MEC5387670.1"/>
    <property type="molecule type" value="Genomic_DNA"/>
</dbReference>